<dbReference type="Proteomes" id="UP000036681">
    <property type="component" value="Unplaced"/>
</dbReference>
<feature type="transmembrane region" description="Helical" evidence="1">
    <location>
        <begin position="193"/>
        <end position="217"/>
    </location>
</feature>
<keyword evidence="1" id="KW-0812">Transmembrane</keyword>
<proteinExistence type="predicted"/>
<feature type="transmembrane region" description="Helical" evidence="1">
    <location>
        <begin position="83"/>
        <end position="105"/>
    </location>
</feature>
<evidence type="ECO:0000313" key="3">
    <source>
        <dbReference type="WBParaSite" id="ALUE_0002099301-mRNA-1"/>
    </source>
</evidence>
<sequence>MINVETPLQMFKGFPSEFDLLGSVEEVHSKRWRKFHKEGAASNVLPASTRLFPTSCMPMRNVTESELDYCEQWIKEKPVWEKVVAACMIVGLISEVMGLIMAKVVAACMSGTNEVMGLIMAILILMTCCDKRAANIMLPAFAPLATILIVVAVTLYGIKNEKAIGAEGFNKDVNKNMKNIEKVMKSSSLGYSFYMAVLASLIGIVASVFGGTVVSFYKQN</sequence>
<protein>
    <submittedName>
        <fullName evidence="3">Transmembrane protein</fullName>
    </submittedName>
</protein>
<accession>A0A0M3IQG5</accession>
<name>A0A0M3IQG5_ASCLU</name>
<evidence type="ECO:0000313" key="2">
    <source>
        <dbReference type="Proteomes" id="UP000036681"/>
    </source>
</evidence>
<dbReference type="PANTHER" id="PTHR37446">
    <property type="entry name" value="CLAUDIN-LIKE IN CAENORHABDITIS"/>
    <property type="match status" value="1"/>
</dbReference>
<dbReference type="WBParaSite" id="ALUE_0002099301-mRNA-1">
    <property type="protein sequence ID" value="ALUE_0002099301-mRNA-1"/>
    <property type="gene ID" value="ALUE_0002099301"/>
</dbReference>
<dbReference type="AlphaFoldDB" id="A0A0M3IQG5"/>
<dbReference type="Gene3D" id="1.20.140.150">
    <property type="match status" value="1"/>
</dbReference>
<evidence type="ECO:0000256" key="1">
    <source>
        <dbReference type="SAM" id="Phobius"/>
    </source>
</evidence>
<keyword evidence="2" id="KW-1185">Reference proteome</keyword>
<reference evidence="3" key="1">
    <citation type="submission" date="2017-02" db="UniProtKB">
        <authorList>
            <consortium name="WormBaseParasite"/>
        </authorList>
    </citation>
    <scope>IDENTIFICATION</scope>
</reference>
<dbReference type="PANTHER" id="PTHR37446:SF1">
    <property type="entry name" value="CLAUDIN"/>
    <property type="match status" value="1"/>
</dbReference>
<keyword evidence="1" id="KW-0472">Membrane</keyword>
<organism evidence="2 3">
    <name type="scientific">Ascaris lumbricoides</name>
    <name type="common">Giant roundworm</name>
    <dbReference type="NCBI Taxonomy" id="6252"/>
    <lineage>
        <taxon>Eukaryota</taxon>
        <taxon>Metazoa</taxon>
        <taxon>Ecdysozoa</taxon>
        <taxon>Nematoda</taxon>
        <taxon>Chromadorea</taxon>
        <taxon>Rhabditida</taxon>
        <taxon>Spirurina</taxon>
        <taxon>Ascaridomorpha</taxon>
        <taxon>Ascaridoidea</taxon>
        <taxon>Ascarididae</taxon>
        <taxon>Ascaris</taxon>
    </lineage>
</organism>
<keyword evidence="1" id="KW-1133">Transmembrane helix</keyword>
<feature type="transmembrane region" description="Helical" evidence="1">
    <location>
        <begin position="136"/>
        <end position="158"/>
    </location>
</feature>
<feature type="transmembrane region" description="Helical" evidence="1">
    <location>
        <begin position="111"/>
        <end position="129"/>
    </location>
</feature>